<dbReference type="Proteomes" id="UP000184031">
    <property type="component" value="Unassembled WGS sequence"/>
</dbReference>
<accession>A0A3A1NTM0</accession>
<dbReference type="RefSeq" id="WP_072878875.1">
    <property type="nucleotide sequence ID" value="NZ_FOKU01000013.1"/>
</dbReference>
<evidence type="ECO:0000313" key="2">
    <source>
        <dbReference type="EMBL" id="SHK70995.1"/>
    </source>
</evidence>
<dbReference type="Proteomes" id="UP000198940">
    <property type="component" value="Unassembled WGS sequence"/>
</dbReference>
<protein>
    <submittedName>
        <fullName evidence="2">Uncharacterized protein</fullName>
    </submittedName>
</protein>
<keyword evidence="4" id="KW-1185">Reference proteome</keyword>
<organism evidence="2 3">
    <name type="scientific">Flagellimonas taeanensis</name>
    <dbReference type="NCBI Taxonomy" id="1005926"/>
    <lineage>
        <taxon>Bacteria</taxon>
        <taxon>Pseudomonadati</taxon>
        <taxon>Bacteroidota</taxon>
        <taxon>Flavobacteriia</taxon>
        <taxon>Flavobacteriales</taxon>
        <taxon>Flavobacteriaceae</taxon>
        <taxon>Flagellimonas</taxon>
    </lineage>
</organism>
<reference evidence="2 3" key="1">
    <citation type="submission" date="2016-11" db="EMBL/GenBank/DDBJ databases">
        <authorList>
            <person name="Varghese N."/>
            <person name="Submissions S."/>
        </authorList>
    </citation>
    <scope>NUCLEOTIDE SEQUENCE [LARGE SCALE GENOMIC DNA]</scope>
    <source>
        <strain evidence="2 3">CGMCC 1.12174</strain>
        <strain evidence="1 4">DSM 26351</strain>
    </source>
</reference>
<dbReference type="InterPro" id="IPR029024">
    <property type="entry name" value="TerB-like"/>
</dbReference>
<dbReference type="OrthoDB" id="979732at2"/>
<evidence type="ECO:0000313" key="1">
    <source>
        <dbReference type="EMBL" id="SFC54294.1"/>
    </source>
</evidence>
<dbReference type="EMBL" id="FOKU01000013">
    <property type="protein sequence ID" value="SFC54294.1"/>
    <property type="molecule type" value="Genomic_DNA"/>
</dbReference>
<dbReference type="EMBL" id="FRAT01000004">
    <property type="protein sequence ID" value="SHK70995.1"/>
    <property type="molecule type" value="Genomic_DNA"/>
</dbReference>
<evidence type="ECO:0000313" key="3">
    <source>
        <dbReference type="Proteomes" id="UP000184031"/>
    </source>
</evidence>
<name>A0A1M6UP37_9FLAO</name>
<proteinExistence type="predicted"/>
<dbReference type="SUPFAM" id="SSF158682">
    <property type="entry name" value="TerB-like"/>
    <property type="match status" value="1"/>
</dbReference>
<sequence length="135" mass="15698">MLDSKEKLGNEFYQNLGKLFYAVAMADHSVHMKELEKLNEVVRDHWLDVDDVEDEFGTDAAFQIATVFDWLLEYEKDEEEIYEEFEEFYTDHKVLFSPKIKSLAMSTSRAIASSFSGNNKAELVLLGRLELLFND</sequence>
<dbReference type="AlphaFoldDB" id="A0A1M6UP37"/>
<dbReference type="STRING" id="1055723.SAMN05216293_1710"/>
<gene>
    <name evidence="1" type="ORF">SAMN04487891_11356</name>
    <name evidence="2" type="ORF">SAMN05216293_1710</name>
</gene>
<accession>A0A1M6UP37</accession>
<comment type="caution">
    <text evidence="2">The sequence shown here is derived from an EMBL/GenBank/DDBJ whole genome shotgun (WGS) entry which is preliminary data.</text>
</comment>
<evidence type="ECO:0000313" key="4">
    <source>
        <dbReference type="Proteomes" id="UP000198940"/>
    </source>
</evidence>